<accession>A0AA35WHI1</accession>
<proteinExistence type="predicted"/>
<sequence>MVSEEMDSDHHSSIPRFLPYHIKIMKVALAVAIIRQKTRGGVCQAVHGATGPPVQPTAAGLEGE</sequence>
<name>A0AA35WHI1_GEOBA</name>
<evidence type="ECO:0000313" key="2">
    <source>
        <dbReference type="Proteomes" id="UP001174909"/>
    </source>
</evidence>
<keyword evidence="2" id="KW-1185">Reference proteome</keyword>
<dbReference type="EMBL" id="CASHTH010001309">
    <property type="protein sequence ID" value="CAI8013917.1"/>
    <property type="molecule type" value="Genomic_DNA"/>
</dbReference>
<feature type="non-terminal residue" evidence="1">
    <location>
        <position position="1"/>
    </location>
</feature>
<gene>
    <name evidence="1" type="ORF">GBAR_LOCUS8760</name>
</gene>
<organism evidence="1 2">
    <name type="scientific">Geodia barretti</name>
    <name type="common">Barrett's horny sponge</name>
    <dbReference type="NCBI Taxonomy" id="519541"/>
    <lineage>
        <taxon>Eukaryota</taxon>
        <taxon>Metazoa</taxon>
        <taxon>Porifera</taxon>
        <taxon>Demospongiae</taxon>
        <taxon>Heteroscleromorpha</taxon>
        <taxon>Tetractinellida</taxon>
        <taxon>Astrophorina</taxon>
        <taxon>Geodiidae</taxon>
        <taxon>Geodia</taxon>
    </lineage>
</organism>
<dbReference type="Proteomes" id="UP001174909">
    <property type="component" value="Unassembled WGS sequence"/>
</dbReference>
<evidence type="ECO:0000313" key="1">
    <source>
        <dbReference type="EMBL" id="CAI8013917.1"/>
    </source>
</evidence>
<comment type="caution">
    <text evidence="1">The sequence shown here is derived from an EMBL/GenBank/DDBJ whole genome shotgun (WGS) entry which is preliminary data.</text>
</comment>
<reference evidence="1" key="1">
    <citation type="submission" date="2023-03" db="EMBL/GenBank/DDBJ databases">
        <authorList>
            <person name="Steffen K."/>
            <person name="Cardenas P."/>
        </authorList>
    </citation>
    <scope>NUCLEOTIDE SEQUENCE</scope>
</reference>
<dbReference type="AlphaFoldDB" id="A0AA35WHI1"/>
<protein>
    <submittedName>
        <fullName evidence="1">Uncharacterized protein</fullName>
    </submittedName>
</protein>